<comment type="caution">
    <text evidence="2">The sequence shown here is derived from an EMBL/GenBank/DDBJ whole genome shotgun (WGS) entry which is preliminary data.</text>
</comment>
<dbReference type="AlphaFoldDB" id="A0AAI9X0J8"/>
<evidence type="ECO:0000313" key="3">
    <source>
        <dbReference type="Proteomes" id="UP001202479"/>
    </source>
</evidence>
<feature type="region of interest" description="Disordered" evidence="1">
    <location>
        <begin position="1"/>
        <end position="28"/>
    </location>
</feature>
<name>A0AAI9X0J8_9ASCO</name>
<organism evidence="2 3">
    <name type="scientific">Candida oxycetoniae</name>
    <dbReference type="NCBI Taxonomy" id="497107"/>
    <lineage>
        <taxon>Eukaryota</taxon>
        <taxon>Fungi</taxon>
        <taxon>Dikarya</taxon>
        <taxon>Ascomycota</taxon>
        <taxon>Saccharomycotina</taxon>
        <taxon>Pichiomycetes</taxon>
        <taxon>Debaryomycetaceae</taxon>
        <taxon>Candida/Lodderomyces clade</taxon>
        <taxon>Candida</taxon>
    </lineage>
</organism>
<dbReference type="RefSeq" id="XP_049182914.1">
    <property type="nucleotide sequence ID" value="XM_049322075.1"/>
</dbReference>
<protein>
    <submittedName>
        <fullName evidence="2">Uncharacterized protein</fullName>
    </submittedName>
</protein>
<reference evidence="2" key="1">
    <citation type="journal article" date="2022" name="DNA Res.">
        <title>Genome analysis of five recently described species of the CUG-Ser clade uncovers Candida theae as a new hybrid lineage with pathogenic potential in the Candida parapsilosis species complex.</title>
        <authorList>
            <person name="Mixao V."/>
            <person name="Del Olmo V."/>
            <person name="Hegedusova E."/>
            <person name="Saus E."/>
            <person name="Pryszcz L."/>
            <person name="Cillingova A."/>
            <person name="Nosek J."/>
            <person name="Gabaldon T."/>
        </authorList>
    </citation>
    <scope>NUCLEOTIDE SEQUENCE</scope>
    <source>
        <strain evidence="2">CBS 10844</strain>
    </source>
</reference>
<gene>
    <name evidence="2" type="ORF">KGF56_000010</name>
</gene>
<feature type="compositionally biased region" description="Polar residues" evidence="1">
    <location>
        <begin position="1"/>
        <end position="11"/>
    </location>
</feature>
<evidence type="ECO:0000313" key="2">
    <source>
        <dbReference type="EMBL" id="KAI3407170.1"/>
    </source>
</evidence>
<dbReference type="GeneID" id="73377628"/>
<dbReference type="EMBL" id="JAHUZD010000006">
    <property type="protein sequence ID" value="KAI3407170.1"/>
    <property type="molecule type" value="Genomic_DNA"/>
</dbReference>
<accession>A0AAI9X0J8</accession>
<evidence type="ECO:0000256" key="1">
    <source>
        <dbReference type="SAM" id="MobiDB-lite"/>
    </source>
</evidence>
<keyword evidence="3" id="KW-1185">Reference proteome</keyword>
<sequence>MDRNGGSSKGMSKNKASRTNNNNGHYHHHQWVQQLRALPSDPNSKDLLKLEYIDVNLNNSRKLINNVYSLNSESAEYAKQLDKHLGSLPQLDYLVKELDWLNNI</sequence>
<proteinExistence type="predicted"/>
<dbReference type="Proteomes" id="UP001202479">
    <property type="component" value="Unassembled WGS sequence"/>
</dbReference>